<protein>
    <submittedName>
        <fullName evidence="1">Uncharacterized protein</fullName>
    </submittedName>
</protein>
<keyword evidence="3" id="KW-1185">Reference proteome</keyword>
<proteinExistence type="predicted"/>
<dbReference type="KEGG" id="sfu:Sfum_0860"/>
<name>A0LEX7_SYNFM</name>
<dbReference type="HOGENOM" id="CLU_2557091_0_0_7"/>
<evidence type="ECO:0000313" key="3">
    <source>
        <dbReference type="Proteomes" id="UP000001784"/>
    </source>
</evidence>
<dbReference type="KEGG" id="sfu:Sfum_0278"/>
<accession>A0LEX7</accession>
<dbReference type="InParanoid" id="A0LEX7"/>
<dbReference type="EMBL" id="CP000478">
    <property type="protein sequence ID" value="ABK15979.1"/>
    <property type="molecule type" value="Genomic_DNA"/>
</dbReference>
<dbReference type="Proteomes" id="UP000001784">
    <property type="component" value="Chromosome"/>
</dbReference>
<reference evidence="1 3" key="1">
    <citation type="submission" date="2006-10" db="EMBL/GenBank/DDBJ databases">
        <title>Complete sequence of Syntrophobacter fumaroxidans MPOB.</title>
        <authorList>
            <consortium name="US DOE Joint Genome Institute"/>
            <person name="Copeland A."/>
            <person name="Lucas S."/>
            <person name="Lapidus A."/>
            <person name="Barry K."/>
            <person name="Detter J.C."/>
            <person name="Glavina del Rio T."/>
            <person name="Hammon N."/>
            <person name="Israni S."/>
            <person name="Pitluck S."/>
            <person name="Goltsman E.G."/>
            <person name="Martinez M."/>
            <person name="Schmutz J."/>
            <person name="Larimer F."/>
            <person name="Land M."/>
            <person name="Hauser L."/>
            <person name="Kyrpides N."/>
            <person name="Kim E."/>
            <person name="Boone D.R."/>
            <person name="Brockman F."/>
            <person name="Culley D."/>
            <person name="Ferry J."/>
            <person name="Gunsalus R."/>
            <person name="McInerney M.J."/>
            <person name="Morrison M."/>
            <person name="Plugge C."/>
            <person name="Rohlin L."/>
            <person name="Scholten J."/>
            <person name="Sieber J."/>
            <person name="Stams A.J.M."/>
            <person name="Worm P."/>
            <person name="Henstra A.M."/>
            <person name="Richardson P."/>
        </authorList>
    </citation>
    <scope>NUCLEOTIDE SEQUENCE [LARGE SCALE GENOMIC DNA]</scope>
    <source>
        <strain evidence="3">DSM 10017 / MPOB</strain>
        <strain evidence="1">MPOB</strain>
    </source>
</reference>
<evidence type="ECO:0000313" key="2">
    <source>
        <dbReference type="EMBL" id="ABK16557.1"/>
    </source>
</evidence>
<organism evidence="1 3">
    <name type="scientific">Syntrophobacter fumaroxidans (strain DSM 10017 / MPOB)</name>
    <dbReference type="NCBI Taxonomy" id="335543"/>
    <lineage>
        <taxon>Bacteria</taxon>
        <taxon>Pseudomonadati</taxon>
        <taxon>Thermodesulfobacteriota</taxon>
        <taxon>Syntrophobacteria</taxon>
        <taxon>Syntrophobacterales</taxon>
        <taxon>Syntrophobacteraceae</taxon>
        <taxon>Syntrophobacter</taxon>
    </lineage>
</organism>
<dbReference type="AlphaFoldDB" id="A0LEX7"/>
<dbReference type="EMBL" id="CP000478">
    <property type="protein sequence ID" value="ABK16557.1"/>
    <property type="molecule type" value="Genomic_DNA"/>
</dbReference>
<gene>
    <name evidence="1" type="ordered locus">Sfum_0278</name>
    <name evidence="2" type="ordered locus">Sfum_0860</name>
</gene>
<evidence type="ECO:0000313" key="1">
    <source>
        <dbReference type="EMBL" id="ABK15979.1"/>
    </source>
</evidence>
<sequence length="82" mass="9036" precursor="true">MPPGADRVSLTVFLLCAIVTYILAAPAVSLGFRGQFLPHQSPIRIRVVSERIPVFSTLSARGGPENLRFHAMSKRFFKPHGC</sequence>